<accession>A0A8D8AP90</accession>
<proteinExistence type="predicted"/>
<dbReference type="AlphaFoldDB" id="A0A8D8AP90"/>
<name>A0A8D8AP90_CULPI</name>
<sequence>MGFALSEASGLDVGVLWQPGSILVVLDFFSSTRLIQIVPGCDANLQYPTDLWPPEYETTWVCGAGVSVAVTAFGGSTDATRATRKRMVSGKIRLEDACCLKKKIMFGLLFGNSYCKPTLGFYC</sequence>
<dbReference type="EMBL" id="HBUE01038339">
    <property type="protein sequence ID" value="CAG6459740.1"/>
    <property type="molecule type" value="Transcribed_RNA"/>
</dbReference>
<protein>
    <submittedName>
        <fullName evidence="1">(northern house mosquito) hypothetical protein</fullName>
    </submittedName>
</protein>
<evidence type="ECO:0000313" key="1">
    <source>
        <dbReference type="EMBL" id="CAG6459740.1"/>
    </source>
</evidence>
<reference evidence="1" key="1">
    <citation type="submission" date="2021-05" db="EMBL/GenBank/DDBJ databases">
        <authorList>
            <person name="Alioto T."/>
            <person name="Alioto T."/>
            <person name="Gomez Garrido J."/>
        </authorList>
    </citation>
    <scope>NUCLEOTIDE SEQUENCE</scope>
</reference>
<organism evidence="1">
    <name type="scientific">Culex pipiens</name>
    <name type="common">House mosquito</name>
    <dbReference type="NCBI Taxonomy" id="7175"/>
    <lineage>
        <taxon>Eukaryota</taxon>
        <taxon>Metazoa</taxon>
        <taxon>Ecdysozoa</taxon>
        <taxon>Arthropoda</taxon>
        <taxon>Hexapoda</taxon>
        <taxon>Insecta</taxon>
        <taxon>Pterygota</taxon>
        <taxon>Neoptera</taxon>
        <taxon>Endopterygota</taxon>
        <taxon>Diptera</taxon>
        <taxon>Nematocera</taxon>
        <taxon>Culicoidea</taxon>
        <taxon>Culicidae</taxon>
        <taxon>Culicinae</taxon>
        <taxon>Culicini</taxon>
        <taxon>Culex</taxon>
        <taxon>Culex</taxon>
    </lineage>
</organism>